<keyword evidence="2" id="KW-1185">Reference proteome</keyword>
<sequence>MQGLRVFIGDEVAEAGAFHQVFGANCIKVLGMGKYGFWYLYKCQSSQKKAYGEINLL</sequence>
<gene>
    <name evidence="1" type="ORF">DYBT9275_01406</name>
</gene>
<evidence type="ECO:0000313" key="1">
    <source>
        <dbReference type="EMBL" id="CAG4994503.1"/>
    </source>
</evidence>
<organism evidence="1 2">
    <name type="scientific">Dyadobacter helix</name>
    <dbReference type="NCBI Taxonomy" id="2822344"/>
    <lineage>
        <taxon>Bacteria</taxon>
        <taxon>Pseudomonadati</taxon>
        <taxon>Bacteroidota</taxon>
        <taxon>Cytophagia</taxon>
        <taxon>Cytophagales</taxon>
        <taxon>Spirosomataceae</taxon>
        <taxon>Dyadobacter</taxon>
    </lineage>
</organism>
<name>A0A916N3D2_9BACT</name>
<reference evidence="1" key="1">
    <citation type="submission" date="2021-04" db="EMBL/GenBank/DDBJ databases">
        <authorList>
            <person name="Rodrigo-Torres L."/>
            <person name="Arahal R. D."/>
            <person name="Lucena T."/>
        </authorList>
    </citation>
    <scope>NUCLEOTIDE SEQUENCE</scope>
    <source>
        <strain evidence="1">CECT 9275</strain>
    </source>
</reference>
<protein>
    <submittedName>
        <fullName evidence="1">Uncharacterized protein</fullName>
    </submittedName>
</protein>
<proteinExistence type="predicted"/>
<evidence type="ECO:0000313" key="2">
    <source>
        <dbReference type="Proteomes" id="UP000680038"/>
    </source>
</evidence>
<comment type="caution">
    <text evidence="1">The sequence shown here is derived from an EMBL/GenBank/DDBJ whole genome shotgun (WGS) entry which is preliminary data.</text>
</comment>
<dbReference type="EMBL" id="CAJRAF010000001">
    <property type="protein sequence ID" value="CAG4994503.1"/>
    <property type="molecule type" value="Genomic_DNA"/>
</dbReference>
<dbReference type="Proteomes" id="UP000680038">
    <property type="component" value="Unassembled WGS sequence"/>
</dbReference>
<accession>A0A916N3D2</accession>
<dbReference type="AlphaFoldDB" id="A0A916N3D2"/>